<dbReference type="Pfam" id="PF00717">
    <property type="entry name" value="Peptidase_S24"/>
    <property type="match status" value="1"/>
</dbReference>
<dbReference type="InterPro" id="IPR050077">
    <property type="entry name" value="LexA_repressor"/>
</dbReference>
<dbReference type="InterPro" id="IPR015927">
    <property type="entry name" value="Peptidase_S24_S26A/B/C"/>
</dbReference>
<keyword evidence="10" id="KW-1185">Reference proteome</keyword>
<evidence type="ECO:0000256" key="3">
    <source>
        <dbReference type="ARBA" id="ARBA00022801"/>
    </source>
</evidence>
<dbReference type="InterPro" id="IPR006197">
    <property type="entry name" value="Peptidase_S24_LexA"/>
</dbReference>
<keyword evidence="3 7" id="KW-0378">Hydrolase</keyword>
<organism evidence="9 10">
    <name type="scientific">Marinomonas arenicola</name>
    <dbReference type="NCBI Taxonomy" id="569601"/>
    <lineage>
        <taxon>Bacteria</taxon>
        <taxon>Pseudomonadati</taxon>
        <taxon>Pseudomonadota</taxon>
        <taxon>Gammaproteobacteria</taxon>
        <taxon>Oceanospirillales</taxon>
        <taxon>Oceanospirillaceae</taxon>
        <taxon>Marinomonas</taxon>
    </lineage>
</organism>
<dbReference type="PANTHER" id="PTHR33516:SF2">
    <property type="entry name" value="LEXA REPRESSOR-RELATED"/>
    <property type="match status" value="1"/>
</dbReference>
<dbReference type="EMBL" id="JBAKAR010000005">
    <property type="protein sequence ID" value="MEL0613199.1"/>
    <property type="molecule type" value="Genomic_DNA"/>
</dbReference>
<keyword evidence="9" id="KW-0808">Transferase</keyword>
<keyword evidence="4 7" id="KW-0068">Autocatalytic cleavage</keyword>
<dbReference type="RefSeq" id="WP_341566997.1">
    <property type="nucleotide sequence ID" value="NZ_JBAKAR010000005.1"/>
</dbReference>
<dbReference type="NCBIfam" id="NF007621">
    <property type="entry name" value="PRK10276.1"/>
    <property type="match status" value="1"/>
</dbReference>
<reference evidence="9 10" key="1">
    <citation type="submission" date="2024-02" db="EMBL/GenBank/DDBJ databases">
        <title>Bacteria isolated from the canopy kelp, Nereocystis luetkeana.</title>
        <authorList>
            <person name="Pfister C.A."/>
            <person name="Younker I.T."/>
            <person name="Light S.H."/>
        </authorList>
    </citation>
    <scope>NUCLEOTIDE SEQUENCE [LARGE SCALE GENOMIC DNA]</scope>
    <source>
        <strain evidence="9 10">TI.4.07</strain>
    </source>
</reference>
<evidence type="ECO:0000256" key="6">
    <source>
        <dbReference type="ARBA" id="ARBA00023236"/>
    </source>
</evidence>
<dbReference type="Proteomes" id="UP001379949">
    <property type="component" value="Unassembled WGS sequence"/>
</dbReference>
<dbReference type="EC" id="2.7.7.7" evidence="9"/>
<keyword evidence="9" id="KW-0548">Nucleotidyltransferase</keyword>
<keyword evidence="2" id="KW-0227">DNA damage</keyword>
<dbReference type="CDD" id="cd06529">
    <property type="entry name" value="S24_LexA-like"/>
    <property type="match status" value="1"/>
</dbReference>
<evidence type="ECO:0000256" key="2">
    <source>
        <dbReference type="ARBA" id="ARBA00022763"/>
    </source>
</evidence>
<sequence>MRVSYLGVAKSASFIAANSVQIPLYEASESTVLPSSDQDAKQPAFDLNTFSIQHPAATFFVRAHGDSMVEAGIYAGDVLVADKSLNARHGDVVITYIDGEMTVKILELKPDVVLRPKNKAYAAMPVTTEPNVEIFGVVISVIRQLARAE</sequence>
<dbReference type="GO" id="GO:0003887">
    <property type="term" value="F:DNA-directed DNA polymerase activity"/>
    <property type="evidence" value="ECO:0007669"/>
    <property type="project" value="UniProtKB-EC"/>
</dbReference>
<evidence type="ECO:0000256" key="5">
    <source>
        <dbReference type="ARBA" id="ARBA00023204"/>
    </source>
</evidence>
<dbReference type="PANTHER" id="PTHR33516">
    <property type="entry name" value="LEXA REPRESSOR"/>
    <property type="match status" value="1"/>
</dbReference>
<protein>
    <submittedName>
        <fullName evidence="9">Translesion error-prone DNA polymerase V autoproteolytic subunit</fullName>
        <ecNumber evidence="9">2.7.7.7</ecNumber>
    </submittedName>
</protein>
<feature type="domain" description="Peptidase S24/S26A/S26B/S26C" evidence="8">
    <location>
        <begin position="38"/>
        <end position="139"/>
    </location>
</feature>
<comment type="similarity">
    <text evidence="1 7">Belongs to the peptidase S24 family.</text>
</comment>
<dbReference type="Gene3D" id="2.10.109.10">
    <property type="entry name" value="Umud Fragment, subunit A"/>
    <property type="match status" value="1"/>
</dbReference>
<evidence type="ECO:0000259" key="8">
    <source>
        <dbReference type="Pfam" id="PF00717"/>
    </source>
</evidence>
<name>A0ABU9G6E2_9GAMM</name>
<gene>
    <name evidence="9" type="primary">umuD</name>
    <name evidence="9" type="ORF">V6242_08575</name>
</gene>
<comment type="caution">
    <text evidence="9">The sequence shown here is derived from an EMBL/GenBank/DDBJ whole genome shotgun (WGS) entry which is preliminary data.</text>
</comment>
<evidence type="ECO:0000256" key="1">
    <source>
        <dbReference type="ARBA" id="ARBA00007484"/>
    </source>
</evidence>
<dbReference type="PRINTS" id="PR00726">
    <property type="entry name" value="LEXASERPTASE"/>
</dbReference>
<evidence type="ECO:0000313" key="9">
    <source>
        <dbReference type="EMBL" id="MEL0613199.1"/>
    </source>
</evidence>
<evidence type="ECO:0000256" key="4">
    <source>
        <dbReference type="ARBA" id="ARBA00022813"/>
    </source>
</evidence>
<dbReference type="InterPro" id="IPR039418">
    <property type="entry name" value="LexA-like"/>
</dbReference>
<keyword evidence="5" id="KW-0234">DNA repair</keyword>
<dbReference type="SUPFAM" id="SSF51306">
    <property type="entry name" value="LexA/Signal peptidase"/>
    <property type="match status" value="1"/>
</dbReference>
<evidence type="ECO:0000313" key="10">
    <source>
        <dbReference type="Proteomes" id="UP001379949"/>
    </source>
</evidence>
<evidence type="ECO:0000256" key="7">
    <source>
        <dbReference type="RuleBase" id="RU003991"/>
    </source>
</evidence>
<keyword evidence="6" id="KW-0742">SOS response</keyword>
<proteinExistence type="inferred from homology"/>
<dbReference type="InterPro" id="IPR036286">
    <property type="entry name" value="LexA/Signal_pep-like_sf"/>
</dbReference>
<accession>A0ABU9G6E2</accession>